<evidence type="ECO:0000259" key="15">
    <source>
        <dbReference type="SMART" id="SM00962"/>
    </source>
</evidence>
<dbReference type="Gene3D" id="3.40.50.300">
    <property type="entry name" value="P-loop containing nucleotide triphosphate hydrolases"/>
    <property type="match status" value="1"/>
</dbReference>
<keyword evidence="16" id="KW-0282">Flagellum</keyword>
<dbReference type="SMART" id="SM00962">
    <property type="entry name" value="SRP54"/>
    <property type="match status" value="1"/>
</dbReference>
<keyword evidence="11" id="KW-1006">Bacterial flagellum protein export</keyword>
<dbReference type="Proteomes" id="UP000239863">
    <property type="component" value="Unassembled WGS sequence"/>
</dbReference>
<evidence type="ECO:0000256" key="1">
    <source>
        <dbReference type="ARBA" id="ARBA00004413"/>
    </source>
</evidence>
<evidence type="ECO:0000256" key="6">
    <source>
        <dbReference type="ARBA" id="ARBA00022741"/>
    </source>
</evidence>
<gene>
    <name evidence="16" type="ORF">BD821_101177</name>
</gene>
<comment type="subcellular location">
    <subcellularLocation>
        <location evidence="1">Cell membrane</location>
        <topology evidence="1">Peripheral membrane protein</topology>
        <orientation evidence="1">Cytoplasmic side</orientation>
    </subcellularLocation>
</comment>
<keyword evidence="4" id="KW-0813">Transport</keyword>
<protein>
    <recommendedName>
        <fullName evidence="3 13">Flagellar biosynthesis protein FlhF</fullName>
    </recommendedName>
</protein>
<evidence type="ECO:0000256" key="4">
    <source>
        <dbReference type="ARBA" id="ARBA00022448"/>
    </source>
</evidence>
<comment type="caution">
    <text evidence="16">The sequence shown here is derived from an EMBL/GenBank/DDBJ whole genome shotgun (WGS) entry which is preliminary data.</text>
</comment>
<dbReference type="PANTHER" id="PTHR43134:SF3">
    <property type="entry name" value="FLAGELLAR BIOSYNTHESIS PROTEIN FLHF"/>
    <property type="match status" value="1"/>
</dbReference>
<dbReference type="PANTHER" id="PTHR43134">
    <property type="entry name" value="SIGNAL RECOGNITION PARTICLE RECEPTOR SUBUNIT ALPHA"/>
    <property type="match status" value="1"/>
</dbReference>
<evidence type="ECO:0000256" key="2">
    <source>
        <dbReference type="ARBA" id="ARBA00008531"/>
    </source>
</evidence>
<dbReference type="GO" id="GO:0015031">
    <property type="term" value="P:protein transport"/>
    <property type="evidence" value="ECO:0007669"/>
    <property type="project" value="UniProtKB-KW"/>
</dbReference>
<keyword evidence="8" id="KW-0653">Protein transport</keyword>
<dbReference type="GO" id="GO:0005047">
    <property type="term" value="F:signal recognition particle binding"/>
    <property type="evidence" value="ECO:0007669"/>
    <property type="project" value="TreeGrafter"/>
</dbReference>
<keyword evidence="9" id="KW-0342">GTP-binding</keyword>
<dbReference type="InterPro" id="IPR027417">
    <property type="entry name" value="P-loop_NTPase"/>
</dbReference>
<evidence type="ECO:0000256" key="7">
    <source>
        <dbReference type="ARBA" id="ARBA00022795"/>
    </source>
</evidence>
<evidence type="ECO:0000256" key="5">
    <source>
        <dbReference type="ARBA" id="ARBA00022475"/>
    </source>
</evidence>
<keyword evidence="10" id="KW-0472">Membrane</keyword>
<evidence type="ECO:0000313" key="17">
    <source>
        <dbReference type="Proteomes" id="UP000239863"/>
    </source>
</evidence>
<dbReference type="STRING" id="37659.GCA_000703125_02780"/>
<dbReference type="OrthoDB" id="9778554at2"/>
<evidence type="ECO:0000256" key="10">
    <source>
        <dbReference type="ARBA" id="ARBA00023136"/>
    </source>
</evidence>
<keyword evidence="5" id="KW-1003">Cell membrane</keyword>
<dbReference type="InterPro" id="IPR047040">
    <property type="entry name" value="FlhF__GTPase_dom"/>
</dbReference>
<dbReference type="Pfam" id="PF00448">
    <property type="entry name" value="SRP54"/>
    <property type="match status" value="1"/>
</dbReference>
<dbReference type="SUPFAM" id="SSF52540">
    <property type="entry name" value="P-loop containing nucleoside triphosphate hydrolases"/>
    <property type="match status" value="2"/>
</dbReference>
<dbReference type="InterPro" id="IPR003593">
    <property type="entry name" value="AAA+_ATPase"/>
</dbReference>
<dbReference type="SMART" id="SM00382">
    <property type="entry name" value="AAA"/>
    <property type="match status" value="1"/>
</dbReference>
<proteinExistence type="inferred from homology"/>
<evidence type="ECO:0000256" key="12">
    <source>
        <dbReference type="ARBA" id="ARBA00025337"/>
    </source>
</evidence>
<dbReference type="GO" id="GO:0044781">
    <property type="term" value="P:bacterial-type flagellum organization"/>
    <property type="evidence" value="ECO:0007669"/>
    <property type="project" value="UniProtKB-UniRule"/>
</dbReference>
<dbReference type="GO" id="GO:0005886">
    <property type="term" value="C:plasma membrane"/>
    <property type="evidence" value="ECO:0007669"/>
    <property type="project" value="UniProtKB-SubCell"/>
</dbReference>
<dbReference type="InterPro" id="IPR020006">
    <property type="entry name" value="FlhF"/>
</dbReference>
<keyword evidence="6" id="KW-0547">Nucleotide-binding</keyword>
<dbReference type="GO" id="GO:0005525">
    <property type="term" value="F:GTP binding"/>
    <property type="evidence" value="ECO:0007669"/>
    <property type="project" value="UniProtKB-UniRule"/>
</dbReference>
<dbReference type="RefSeq" id="WP_104408899.1">
    <property type="nucleotide sequence ID" value="NZ_PTIS01000001.1"/>
</dbReference>
<feature type="domain" description="AAA+ ATPase" evidence="14">
    <location>
        <begin position="229"/>
        <end position="376"/>
    </location>
</feature>
<evidence type="ECO:0000256" key="13">
    <source>
        <dbReference type="NCBIfam" id="TIGR03499"/>
    </source>
</evidence>
<dbReference type="AlphaFoldDB" id="A0A2S6G0W0"/>
<dbReference type="FunFam" id="3.40.50.300:FF:000695">
    <property type="entry name" value="Flagellar biosynthesis regulator FlhF"/>
    <property type="match status" value="1"/>
</dbReference>
<evidence type="ECO:0000256" key="9">
    <source>
        <dbReference type="ARBA" id="ARBA00023134"/>
    </source>
</evidence>
<dbReference type="EMBL" id="PTIS01000001">
    <property type="protein sequence ID" value="PPK49516.1"/>
    <property type="molecule type" value="Genomic_DNA"/>
</dbReference>
<evidence type="ECO:0000313" key="16">
    <source>
        <dbReference type="EMBL" id="PPK49516.1"/>
    </source>
</evidence>
<feature type="domain" description="SRP54-type proteins GTP-binding" evidence="15">
    <location>
        <begin position="230"/>
        <end position="421"/>
    </location>
</feature>
<dbReference type="NCBIfam" id="TIGR03499">
    <property type="entry name" value="FlhF"/>
    <property type="match status" value="1"/>
</dbReference>
<comment type="function">
    <text evidence="12">Necessary for flagellar biosynthesis. May be involved in translocation of the flagellum.</text>
</comment>
<dbReference type="InterPro" id="IPR000897">
    <property type="entry name" value="SRP54_GTPase_dom"/>
</dbReference>
<organism evidence="16 17">
    <name type="scientific">Clostridium algidicarnis DSM 15099</name>
    <dbReference type="NCBI Taxonomy" id="1121295"/>
    <lineage>
        <taxon>Bacteria</taxon>
        <taxon>Bacillati</taxon>
        <taxon>Bacillota</taxon>
        <taxon>Clostridia</taxon>
        <taxon>Eubacteriales</taxon>
        <taxon>Clostridiaceae</taxon>
        <taxon>Clostridium</taxon>
    </lineage>
</organism>
<name>A0A2S6G0W0_9CLOT</name>
<evidence type="ECO:0000256" key="11">
    <source>
        <dbReference type="ARBA" id="ARBA00023225"/>
    </source>
</evidence>
<sequence>MIIKKYVVNNMNEAMTRIRYELGKDAVIISQRKIRKPGIKGFFAKKVIEVTAAAENPSSKKEEESMEDSLKTISNIIKNESEYKIENNMSNNQPSIKDDIIIPKTNIHIKDENNKDLEKDNENSSLHKEDNYELTQQIKEMKDILNKLSIKKDDSIIEDSHKKIGDLNDSKEYIEIEKMKKFLRGLDIDGFLVDNIIEDAKNIKDPLDMKEKVKKVILNSINISTEDNFIGKVIFVGPTGVGKTTTIAKLAGKLSLIEKKKVGLITLDTYRIGAVDQLRTYADIMGIDFKVVMNQKEMKEALKSMENMDTILIDTTGRSSKNIMQISELRSYINKIDEARIYLVLSCTTKDKDIDFITEAYKILKYNNVIITKLDETSSYGSILQILNRSSKPLSLVSTGQNVPDDIKVLSKEELLKLIFQEDTIC</sequence>
<evidence type="ECO:0000256" key="8">
    <source>
        <dbReference type="ARBA" id="ARBA00022927"/>
    </source>
</evidence>
<evidence type="ECO:0000256" key="3">
    <source>
        <dbReference type="ARBA" id="ARBA00014919"/>
    </source>
</evidence>
<evidence type="ECO:0000259" key="14">
    <source>
        <dbReference type="SMART" id="SM00382"/>
    </source>
</evidence>
<dbReference type="GO" id="GO:0006614">
    <property type="term" value="P:SRP-dependent cotranslational protein targeting to membrane"/>
    <property type="evidence" value="ECO:0007669"/>
    <property type="project" value="UniProtKB-UniRule"/>
</dbReference>
<dbReference type="GO" id="GO:0003924">
    <property type="term" value="F:GTPase activity"/>
    <property type="evidence" value="ECO:0007669"/>
    <property type="project" value="UniProtKB-UniRule"/>
</dbReference>
<keyword evidence="16" id="KW-0966">Cell projection</keyword>
<dbReference type="Gene3D" id="1.20.120.1380">
    <property type="entry name" value="Flagellar FlhF biosynthesis protein, N domain"/>
    <property type="match status" value="1"/>
</dbReference>
<accession>A0A2S6G0W0</accession>
<reference evidence="16 17" key="1">
    <citation type="submission" date="2018-02" db="EMBL/GenBank/DDBJ databases">
        <title>Genomic Encyclopedia of Archaeal and Bacterial Type Strains, Phase II (KMG-II): from individual species to whole genera.</title>
        <authorList>
            <person name="Goeker M."/>
        </authorList>
    </citation>
    <scope>NUCLEOTIDE SEQUENCE [LARGE SCALE GENOMIC DNA]</scope>
    <source>
        <strain evidence="16 17">DSM 15099</strain>
    </source>
</reference>
<keyword evidence="16" id="KW-0969">Cilium</keyword>
<keyword evidence="7" id="KW-1005">Bacterial flagellum biogenesis</keyword>
<dbReference type="CDD" id="cd17873">
    <property type="entry name" value="FlhF"/>
    <property type="match status" value="1"/>
</dbReference>
<comment type="similarity">
    <text evidence="2">Belongs to the GTP-binding SRP family.</text>
</comment>